<organism evidence="5 6">
    <name type="scientific">Mucilaginibacter mallensis</name>
    <dbReference type="NCBI Taxonomy" id="652787"/>
    <lineage>
        <taxon>Bacteria</taxon>
        <taxon>Pseudomonadati</taxon>
        <taxon>Bacteroidota</taxon>
        <taxon>Sphingobacteriia</taxon>
        <taxon>Sphingobacteriales</taxon>
        <taxon>Sphingobacteriaceae</taxon>
        <taxon>Mucilaginibacter</taxon>
    </lineage>
</organism>
<dbReference type="STRING" id="652787.SAMN05216490_4093"/>
<dbReference type="GO" id="GO:0003700">
    <property type="term" value="F:DNA-binding transcription factor activity"/>
    <property type="evidence" value="ECO:0007669"/>
    <property type="project" value="InterPro"/>
</dbReference>
<dbReference type="PANTHER" id="PTHR46796">
    <property type="entry name" value="HTH-TYPE TRANSCRIPTIONAL ACTIVATOR RHAS-RELATED"/>
    <property type="match status" value="1"/>
</dbReference>
<dbReference type="InterPro" id="IPR009057">
    <property type="entry name" value="Homeodomain-like_sf"/>
</dbReference>
<dbReference type="PROSITE" id="PS01124">
    <property type="entry name" value="HTH_ARAC_FAMILY_2"/>
    <property type="match status" value="1"/>
</dbReference>
<dbReference type="AlphaFoldDB" id="A0A1H2BFR2"/>
<name>A0A1H2BFR2_MUCMA</name>
<keyword evidence="3" id="KW-0804">Transcription</keyword>
<sequence>MALDLRLKTVDLALGCFSCTSNILSLKMLHHEFAPPEELQDTIKCFWYNKRDADEQQSSFEVQPDGYAEIIFHFGSLRSISSNGSLQPLPSPFMMGLLNQPVIFHTENRLEIIGIRCFPWTVFDLLGLPSGKGGVRIFEHPIAQLQPALNKLIEAGRIDEALAQVKQYFLDARSGIATSNMLFKAGFAMREAKGTLPVSQVAAAAHATVRTLERNFKQSSGYSIKDVSGLIRFEQVRNRLWHYPDSNIASLAHELGYTDQSHLSKEFKRYSGTTPAAFARKAKKRKQAVSNDFVAFIQA</sequence>
<evidence type="ECO:0000313" key="6">
    <source>
        <dbReference type="Proteomes" id="UP000199679"/>
    </source>
</evidence>
<reference evidence="5 6" key="1">
    <citation type="submission" date="2016-10" db="EMBL/GenBank/DDBJ databases">
        <authorList>
            <person name="de Groot N.N."/>
        </authorList>
    </citation>
    <scope>NUCLEOTIDE SEQUENCE [LARGE SCALE GENOMIC DNA]</scope>
    <source>
        <strain evidence="5 6">MP1X4</strain>
    </source>
</reference>
<evidence type="ECO:0000259" key="4">
    <source>
        <dbReference type="PROSITE" id="PS01124"/>
    </source>
</evidence>
<dbReference type="Gene3D" id="1.10.10.60">
    <property type="entry name" value="Homeodomain-like"/>
    <property type="match status" value="1"/>
</dbReference>
<feature type="domain" description="HTH araC/xylS-type" evidence="4">
    <location>
        <begin position="198"/>
        <end position="281"/>
    </location>
</feature>
<dbReference type="Pfam" id="PF12833">
    <property type="entry name" value="HTH_18"/>
    <property type="match status" value="1"/>
</dbReference>
<dbReference type="InterPro" id="IPR050204">
    <property type="entry name" value="AraC_XylS_family_regulators"/>
</dbReference>
<dbReference type="GO" id="GO:0043565">
    <property type="term" value="F:sequence-specific DNA binding"/>
    <property type="evidence" value="ECO:0007669"/>
    <property type="project" value="InterPro"/>
</dbReference>
<dbReference type="PANTHER" id="PTHR46796:SF13">
    <property type="entry name" value="HTH-TYPE TRANSCRIPTIONAL ACTIVATOR RHAS"/>
    <property type="match status" value="1"/>
</dbReference>
<evidence type="ECO:0000256" key="3">
    <source>
        <dbReference type="ARBA" id="ARBA00023163"/>
    </source>
</evidence>
<dbReference type="InterPro" id="IPR046532">
    <property type="entry name" value="DUF6597"/>
</dbReference>
<keyword evidence="1" id="KW-0805">Transcription regulation</keyword>
<evidence type="ECO:0000256" key="1">
    <source>
        <dbReference type="ARBA" id="ARBA00023015"/>
    </source>
</evidence>
<protein>
    <submittedName>
        <fullName evidence="5">AraC-type DNA-binding protein</fullName>
    </submittedName>
</protein>
<gene>
    <name evidence="5" type="ORF">SAMN05216490_4093</name>
</gene>
<dbReference type="InterPro" id="IPR018060">
    <property type="entry name" value="HTH_AraC"/>
</dbReference>
<dbReference type="SUPFAM" id="SSF46689">
    <property type="entry name" value="Homeodomain-like"/>
    <property type="match status" value="1"/>
</dbReference>
<dbReference type="SMART" id="SM00342">
    <property type="entry name" value="HTH_ARAC"/>
    <property type="match status" value="1"/>
</dbReference>
<proteinExistence type="predicted"/>
<evidence type="ECO:0000256" key="2">
    <source>
        <dbReference type="ARBA" id="ARBA00023125"/>
    </source>
</evidence>
<dbReference type="EMBL" id="LT629740">
    <property type="protein sequence ID" value="SDT56974.1"/>
    <property type="molecule type" value="Genomic_DNA"/>
</dbReference>
<evidence type="ECO:0000313" key="5">
    <source>
        <dbReference type="EMBL" id="SDT56974.1"/>
    </source>
</evidence>
<keyword evidence="6" id="KW-1185">Reference proteome</keyword>
<dbReference type="Pfam" id="PF20240">
    <property type="entry name" value="DUF6597"/>
    <property type="match status" value="1"/>
</dbReference>
<keyword evidence="2 5" id="KW-0238">DNA-binding</keyword>
<dbReference type="Proteomes" id="UP000199679">
    <property type="component" value="Chromosome I"/>
</dbReference>
<accession>A0A1H2BFR2</accession>